<dbReference type="Proteomes" id="UP000279236">
    <property type="component" value="Unassembled WGS sequence"/>
</dbReference>
<feature type="region of interest" description="Disordered" evidence="1">
    <location>
        <begin position="159"/>
        <end position="217"/>
    </location>
</feature>
<dbReference type="AlphaFoldDB" id="A0A427XF18"/>
<sequence length="315" mass="32227">MGLTSFTTTALSASQLSMTWAAFDGLYGCIAMIEASNATTTCTDGGGTVKVVDSVKNIASGTFLPGAAEVWLCQVASEGTDDDVAAVMDAFGEADQGKSLQQCKSSSDVGDVSVATPTPTIPPPIVNIAWATWANATYELSCPVSNTSYFNTTVAGNATASSSNSTGASNTTTTAPTTNTTVASNSSSSSSANTTALSNSTAPINGTYNSTTNSTANSTSLPNTVNLTMPLNFTLAANYSSSFNLTSINKTTGYDLTLFNYSMCAWAYVNSTANATDANKTSAATSHHHPYSSTYYLPGPFLALVVSAALVAVTL</sequence>
<dbReference type="EMBL" id="RSCE01000016">
    <property type="protein sequence ID" value="RSH77343.1"/>
    <property type="molecule type" value="Genomic_DNA"/>
</dbReference>
<evidence type="ECO:0000313" key="3">
    <source>
        <dbReference type="Proteomes" id="UP000279236"/>
    </source>
</evidence>
<evidence type="ECO:0000256" key="1">
    <source>
        <dbReference type="SAM" id="MobiDB-lite"/>
    </source>
</evidence>
<keyword evidence="3" id="KW-1185">Reference proteome</keyword>
<gene>
    <name evidence="2" type="ORF">EHS24_003302</name>
</gene>
<reference evidence="2 3" key="1">
    <citation type="submission" date="2018-11" db="EMBL/GenBank/DDBJ databases">
        <title>Genome sequence of Apiotrichum porosum DSM 27194.</title>
        <authorList>
            <person name="Aliyu H."/>
            <person name="Gorte O."/>
            <person name="Ochsenreither K."/>
        </authorList>
    </citation>
    <scope>NUCLEOTIDE SEQUENCE [LARGE SCALE GENOMIC DNA]</scope>
    <source>
        <strain evidence="2 3">DSM 27194</strain>
    </source>
</reference>
<dbReference type="GeneID" id="39587845"/>
<name>A0A427XF18_9TREE</name>
<organism evidence="2 3">
    <name type="scientific">Apiotrichum porosum</name>
    <dbReference type="NCBI Taxonomy" id="105984"/>
    <lineage>
        <taxon>Eukaryota</taxon>
        <taxon>Fungi</taxon>
        <taxon>Dikarya</taxon>
        <taxon>Basidiomycota</taxon>
        <taxon>Agaricomycotina</taxon>
        <taxon>Tremellomycetes</taxon>
        <taxon>Trichosporonales</taxon>
        <taxon>Trichosporonaceae</taxon>
        <taxon>Apiotrichum</taxon>
    </lineage>
</organism>
<accession>A0A427XF18</accession>
<dbReference type="RefSeq" id="XP_028472490.1">
    <property type="nucleotide sequence ID" value="XM_028618994.1"/>
</dbReference>
<evidence type="ECO:0000313" key="2">
    <source>
        <dbReference type="EMBL" id="RSH77343.1"/>
    </source>
</evidence>
<proteinExistence type="predicted"/>
<protein>
    <submittedName>
        <fullName evidence="2">Uncharacterized protein</fullName>
    </submittedName>
</protein>
<comment type="caution">
    <text evidence="2">The sequence shown here is derived from an EMBL/GenBank/DDBJ whole genome shotgun (WGS) entry which is preliminary data.</text>
</comment>